<dbReference type="SUPFAM" id="SSF52540">
    <property type="entry name" value="P-loop containing nucleoside triphosphate hydrolases"/>
    <property type="match status" value="1"/>
</dbReference>
<evidence type="ECO:0000313" key="3">
    <source>
        <dbReference type="Proteomes" id="UP001610818"/>
    </source>
</evidence>
<feature type="domain" description="Orc1-like AAA ATPase" evidence="1">
    <location>
        <begin position="21"/>
        <end position="107"/>
    </location>
</feature>
<gene>
    <name evidence="2" type="ORF">ACH4F9_06735</name>
</gene>
<protein>
    <submittedName>
        <fullName evidence="2">AAA family ATPase</fullName>
    </submittedName>
</protein>
<dbReference type="Gene3D" id="3.40.50.300">
    <property type="entry name" value="P-loop containing nucleotide triphosphate hydrolases"/>
    <property type="match status" value="1"/>
</dbReference>
<dbReference type="InterPro" id="IPR027417">
    <property type="entry name" value="P-loop_NTPase"/>
</dbReference>
<dbReference type="Proteomes" id="UP001610818">
    <property type="component" value="Unassembled WGS sequence"/>
</dbReference>
<dbReference type="Pfam" id="PF13191">
    <property type="entry name" value="AAA_16"/>
    <property type="match status" value="1"/>
</dbReference>
<accession>A0ABW7QI98</accession>
<reference evidence="2 3" key="1">
    <citation type="submission" date="2024-10" db="EMBL/GenBank/DDBJ databases">
        <title>The Natural Products Discovery Center: Release of the First 8490 Sequenced Strains for Exploring Actinobacteria Biosynthetic Diversity.</title>
        <authorList>
            <person name="Kalkreuter E."/>
            <person name="Kautsar S.A."/>
            <person name="Yang D."/>
            <person name="Bader C.D."/>
            <person name="Teijaro C.N."/>
            <person name="Fluegel L."/>
            <person name="Davis C.M."/>
            <person name="Simpson J.R."/>
            <person name="Lauterbach L."/>
            <person name="Steele A.D."/>
            <person name="Gui C."/>
            <person name="Meng S."/>
            <person name="Li G."/>
            <person name="Viehrig K."/>
            <person name="Ye F."/>
            <person name="Su P."/>
            <person name="Kiefer A.F."/>
            <person name="Nichols A."/>
            <person name="Cepeda A.J."/>
            <person name="Yan W."/>
            <person name="Fan B."/>
            <person name="Jiang Y."/>
            <person name="Adhikari A."/>
            <person name="Zheng C.-J."/>
            <person name="Schuster L."/>
            <person name="Cowan T.M."/>
            <person name="Smanski M.J."/>
            <person name="Chevrette M.G."/>
            <person name="De Carvalho L.P.S."/>
            <person name="Shen B."/>
        </authorList>
    </citation>
    <scope>NUCLEOTIDE SEQUENCE [LARGE SCALE GENOMIC DNA]</scope>
    <source>
        <strain evidence="2 3">NPDC017990</strain>
    </source>
</reference>
<dbReference type="RefSeq" id="WP_397708710.1">
    <property type="nucleotide sequence ID" value="NZ_JBIRGN010000001.1"/>
</dbReference>
<proteinExistence type="predicted"/>
<dbReference type="InterPro" id="IPR041664">
    <property type="entry name" value="AAA_16"/>
</dbReference>
<dbReference type="CDD" id="cd00009">
    <property type="entry name" value="AAA"/>
    <property type="match status" value="1"/>
</dbReference>
<name>A0ABW7QI98_9ACTN</name>
<comment type="caution">
    <text evidence="2">The sequence shown here is derived from an EMBL/GenBank/DDBJ whole genome shotgun (WGS) entry which is preliminary data.</text>
</comment>
<keyword evidence="3" id="KW-1185">Reference proteome</keyword>
<evidence type="ECO:0000313" key="2">
    <source>
        <dbReference type="EMBL" id="MFH8544692.1"/>
    </source>
</evidence>
<dbReference type="EMBL" id="JBIRGQ010000001">
    <property type="protein sequence ID" value="MFH8544692.1"/>
    <property type="molecule type" value="Genomic_DNA"/>
</dbReference>
<sequence length="698" mass="77102">MNANGMMRLGDRLKKTRRDSFIGRDAELRRFGRALDGGPDAPRVLFLHGPGGVGKSALVRRFADEAELRNRPVVQVDGRTAPADAQGFGRAVSPATEDPRAVLLIDTFEDRGHLETWLFDECLPYLPDGTVTVVAGRQAPDPVRRADPAWADLLDVVQVTALDPAESRLFLLRRGIPEPLHQDILSFTGGHPLALALAAAAAVRHTGPVPGVDSAVAGSPGQDVIAALLRHLVGDPPTRAHRAALEVCAHAHITSEQLLRALLGEQGRELFAWLREQPYIETTTAGVHPHDVVREALEADLRWRDPDGFADLHTRLREHLLERVRTAPPARFLHAVGELQFLYRRDGFMSDTHRWHPYGLVEDLPCRPSQEPAVVELVRLREGADSARIAAHWLARQPEAFRIQKVPPGDDIAGCSAWLKLTAFEGESHDPVAAVAWEHVRRHGPLRTGEHISMARFHVGRGTYQRPSPVMDLVLWRMFGEIVRDEKLAWTFIAMRDDGFWDKHLLHCDMRPVDTAVEIGGHRYRLFAHDWRPLPTASWLAEKTDGMLGAVLTGSARAGAGTEPAGGQGGDAFVVTHAEFTAAARSALRTLRWPDELALSPLQNSRLVRAHAMPLDDVLRNAIDHLPLERGGERGHRAALAAFVEGASTQEAAARRLGLPFSTYRRHLAGAVERITDIMWRHEIDGTPLRRPGAPSTR</sequence>
<evidence type="ECO:0000259" key="1">
    <source>
        <dbReference type="Pfam" id="PF13191"/>
    </source>
</evidence>
<organism evidence="2 3">
    <name type="scientific">Streptomyces longisporoflavus</name>
    <dbReference type="NCBI Taxonomy" id="28044"/>
    <lineage>
        <taxon>Bacteria</taxon>
        <taxon>Bacillati</taxon>
        <taxon>Actinomycetota</taxon>
        <taxon>Actinomycetes</taxon>
        <taxon>Kitasatosporales</taxon>
        <taxon>Streptomycetaceae</taxon>
        <taxon>Streptomyces</taxon>
    </lineage>
</organism>